<accession>A0A429G6W2</accession>
<evidence type="ECO:0000313" key="2">
    <source>
        <dbReference type="EMBL" id="RSN69535.1"/>
    </source>
</evidence>
<dbReference type="InterPro" id="IPR032875">
    <property type="entry name" value="Succ_CoA_lig_flav_dom"/>
</dbReference>
<evidence type="ECO:0000259" key="1">
    <source>
        <dbReference type="SMART" id="SM00881"/>
    </source>
</evidence>
<reference evidence="2 3" key="1">
    <citation type="submission" date="2018-10" db="EMBL/GenBank/DDBJ databases">
        <title>Co-occurring genomic capacity for anaerobic methane metabolism and dissimilatory sulfite reduction discovered in the Korarchaeota.</title>
        <authorList>
            <person name="Mckay L.J."/>
            <person name="Dlakic M."/>
            <person name="Fields M.W."/>
            <person name="Delmont T.O."/>
            <person name="Eren A.M."/>
            <person name="Jay Z.J."/>
            <person name="Klingelsmith K.B."/>
            <person name="Rusch D.B."/>
            <person name="Inskeep W.P."/>
        </authorList>
    </citation>
    <scope>NUCLEOTIDE SEQUENCE [LARGE SCALE GENOMIC DNA]</scope>
    <source>
        <strain evidence="2 3">WS</strain>
    </source>
</reference>
<dbReference type="Pfam" id="PF13607">
    <property type="entry name" value="Succ_CoA_lig"/>
    <property type="match status" value="1"/>
</dbReference>
<dbReference type="SUPFAM" id="SSF52210">
    <property type="entry name" value="Succinyl-CoA synthetase domains"/>
    <property type="match status" value="2"/>
</dbReference>
<evidence type="ECO:0000313" key="3">
    <source>
        <dbReference type="Proteomes" id="UP000278149"/>
    </source>
</evidence>
<sequence length="482" mass="52193">MSLRGFFEPESIVVIGASRSPGKIGYEILRIMVENRERGSYKGKIYAVNPRSDEMILNVPTYKSVLDIPDVPELAIIVTPAPNTPQALEECGRKGIRNAVVISGGFAEVGGEGVKLQNMLDEIRRRYGIRVIGPNCVGVISPSTGVDTLFLPIDKEIRGNSYISSPRPKPGSVALITQSGAFGVACLDYMYGEDIGLSKFVSYGNKLDVDEVDVIEYLKDDPMTRVILVYAESIEKGREFLELAREVTREKPIVVLKAGRTSAGARAASSHTAAIAGSDSIYDAAFRQAGVIRVMDMEELFDAAKALSMQPPAEGERIAILTDGGGVGVMAADETEAVGLRLAEFSDSTKEKLKELQRANVIPPIAALGNPIDLTGSATDDSFVGAMEAILEDPGVHGVVVLALHHVPGVTWELPRKLAEVVKRYKKPVVAMDVGSSQYAVEFRKMFEREGIPAYPEPERAVKAMKALVHYGLVRRYRGASP</sequence>
<dbReference type="RefSeq" id="WP_125741106.1">
    <property type="nucleotide sequence ID" value="NZ_RCOR01000018.1"/>
</dbReference>
<dbReference type="EMBL" id="RCOR01000018">
    <property type="protein sequence ID" value="RSN69535.1"/>
    <property type="molecule type" value="Genomic_DNA"/>
</dbReference>
<dbReference type="PANTHER" id="PTHR42793:SF1">
    <property type="entry name" value="PEPTIDYL-LYSINE N-ACETYLTRANSFERASE PATZ"/>
    <property type="match status" value="1"/>
</dbReference>
<feature type="domain" description="CoA-binding" evidence="1">
    <location>
        <begin position="6"/>
        <end position="106"/>
    </location>
</feature>
<organism evidence="2 3">
    <name type="scientific">Candidatus Korarchaeum cryptofilum</name>
    <dbReference type="NCBI Taxonomy" id="498846"/>
    <lineage>
        <taxon>Archaea</taxon>
        <taxon>Thermoproteota</taxon>
        <taxon>Candidatus Korarchaeia</taxon>
        <taxon>Candidatus Korarchaeales</taxon>
        <taxon>Candidatus Korarchaeaceae</taxon>
        <taxon>Candidatus Korarchaeum</taxon>
    </lineage>
</organism>
<dbReference type="PANTHER" id="PTHR42793">
    <property type="entry name" value="COA BINDING DOMAIN CONTAINING PROTEIN"/>
    <property type="match status" value="1"/>
</dbReference>
<dbReference type="InterPro" id="IPR043938">
    <property type="entry name" value="Ligase_CoA_dom"/>
</dbReference>
<dbReference type="Proteomes" id="UP000278149">
    <property type="component" value="Unassembled WGS sequence"/>
</dbReference>
<dbReference type="InterPro" id="IPR016102">
    <property type="entry name" value="Succinyl-CoA_synth-like"/>
</dbReference>
<proteinExistence type="predicted"/>
<dbReference type="Gene3D" id="3.40.50.261">
    <property type="entry name" value="Succinyl-CoA synthetase domains"/>
    <property type="match status" value="2"/>
</dbReference>
<dbReference type="Pfam" id="PF19045">
    <property type="entry name" value="Ligase_CoA_2"/>
    <property type="match status" value="1"/>
</dbReference>
<dbReference type="InterPro" id="IPR003781">
    <property type="entry name" value="CoA-bd"/>
</dbReference>
<dbReference type="Gene3D" id="3.40.50.720">
    <property type="entry name" value="NAD(P)-binding Rossmann-like Domain"/>
    <property type="match status" value="1"/>
</dbReference>
<comment type="caution">
    <text evidence="2">The sequence shown here is derived from an EMBL/GenBank/DDBJ whole genome shotgun (WGS) entry which is preliminary data.</text>
</comment>
<gene>
    <name evidence="2" type="ORF">D9Q81_02720</name>
</gene>
<dbReference type="AlphaFoldDB" id="A0A429G6W2"/>
<dbReference type="InterPro" id="IPR036291">
    <property type="entry name" value="NAD(P)-bd_dom_sf"/>
</dbReference>
<name>A0A429G6W2_9CREN</name>
<dbReference type="SUPFAM" id="SSF51735">
    <property type="entry name" value="NAD(P)-binding Rossmann-fold domains"/>
    <property type="match status" value="1"/>
</dbReference>
<dbReference type="Pfam" id="PF13380">
    <property type="entry name" value="CoA_binding_2"/>
    <property type="match status" value="1"/>
</dbReference>
<dbReference type="GO" id="GO:0043758">
    <property type="term" value="F:acetate-CoA ligase (ADP-forming) activity"/>
    <property type="evidence" value="ECO:0007669"/>
    <property type="project" value="InterPro"/>
</dbReference>
<protein>
    <submittedName>
        <fullName evidence="2">CoA-binding protein</fullName>
    </submittedName>
</protein>
<dbReference type="SMART" id="SM00881">
    <property type="entry name" value="CoA_binding"/>
    <property type="match status" value="1"/>
</dbReference>